<evidence type="ECO:0000256" key="1">
    <source>
        <dbReference type="ARBA" id="ARBA00011028"/>
    </source>
</evidence>
<dbReference type="PANTHER" id="PTHR42953">
    <property type="entry name" value="HIGH-AFFINITY ZINC UPTAKE SYSTEM PROTEIN ZNUA-RELATED"/>
    <property type="match status" value="1"/>
</dbReference>
<dbReference type="PRINTS" id="PR00690">
    <property type="entry name" value="ADHESNFAMILY"/>
</dbReference>
<proteinExistence type="inferred from homology"/>
<dbReference type="Pfam" id="PF01297">
    <property type="entry name" value="ZnuA"/>
    <property type="match status" value="1"/>
</dbReference>
<keyword evidence="3" id="KW-0732">Signal</keyword>
<dbReference type="EMBL" id="AUZI01000011">
    <property type="protein sequence ID" value="KID49693.1"/>
    <property type="molecule type" value="Genomic_DNA"/>
</dbReference>
<name>A0A0B4E858_9FUSO</name>
<dbReference type="PRINTS" id="PR00691">
    <property type="entry name" value="ADHESINB"/>
</dbReference>
<dbReference type="GO" id="GO:0030001">
    <property type="term" value="P:metal ion transport"/>
    <property type="evidence" value="ECO:0007669"/>
    <property type="project" value="InterPro"/>
</dbReference>
<sequence>MFLIQEQKKERNFKEEKYVKKSTYYFLFAVFSIFSFGADKLKVGVTLQPYYSFVTNIAGDKVDVFPVIRGDLYDSHNYQPQYEDLKQLGKADVVVVNGVGHDEFVFDMIKAAPNSKKIKIIYSNAGVSLMPVSGSRSSEKIMNAHTFISITTSIQQVYNIAKELGKLDPGNKEYYLKNAREYAKKLRKIKTDALSKVSSYKNLDFRVATMHGGYDYLLSEFGVDVKAVIEPAHGVQPSAKDLKEVIDVIKRDKIDIIFAEAAFQSKFIDTLHKETGVEVRALSHMTNGPYTKDSFEKFIQENLNSVISAMQFVAKKKGLK</sequence>
<dbReference type="PATRIC" id="fig|1226633.4.peg.528"/>
<dbReference type="Gene3D" id="3.40.50.1980">
    <property type="entry name" value="Nitrogenase molybdenum iron protein domain"/>
    <property type="match status" value="2"/>
</dbReference>
<evidence type="ECO:0000256" key="4">
    <source>
        <dbReference type="RuleBase" id="RU003512"/>
    </source>
</evidence>
<gene>
    <name evidence="6" type="ORF">C095_02660</name>
</gene>
<dbReference type="AlphaFoldDB" id="A0A0B4E858"/>
<keyword evidence="5" id="KW-1133">Transmembrane helix</keyword>
<keyword evidence="5" id="KW-0472">Membrane</keyword>
<evidence type="ECO:0000256" key="3">
    <source>
        <dbReference type="ARBA" id="ARBA00022729"/>
    </source>
</evidence>
<dbReference type="InterPro" id="IPR006127">
    <property type="entry name" value="ZnuA-like"/>
</dbReference>
<keyword evidence="2 4" id="KW-0813">Transport</keyword>
<organism evidence="6 7">
    <name type="scientific">Fusobacterium necrophorum subsp. funduliforme B35</name>
    <dbReference type="NCBI Taxonomy" id="1226633"/>
    <lineage>
        <taxon>Bacteria</taxon>
        <taxon>Fusobacteriati</taxon>
        <taxon>Fusobacteriota</taxon>
        <taxon>Fusobacteriia</taxon>
        <taxon>Fusobacteriales</taxon>
        <taxon>Fusobacteriaceae</taxon>
        <taxon>Fusobacterium</taxon>
    </lineage>
</organism>
<feature type="transmembrane region" description="Helical" evidence="5">
    <location>
        <begin position="21"/>
        <end position="38"/>
    </location>
</feature>
<dbReference type="SUPFAM" id="SSF53807">
    <property type="entry name" value="Helical backbone' metal receptor"/>
    <property type="match status" value="1"/>
</dbReference>
<dbReference type="GO" id="GO:0007155">
    <property type="term" value="P:cell adhesion"/>
    <property type="evidence" value="ECO:0007669"/>
    <property type="project" value="InterPro"/>
</dbReference>
<protein>
    <submittedName>
        <fullName evidence="6">ABC transporter substrate-binding protein</fullName>
    </submittedName>
</protein>
<reference evidence="6 7" key="1">
    <citation type="submission" date="2013-08" db="EMBL/GenBank/DDBJ databases">
        <title>An opportunistic ruminal bacterium that causes liver abscesses in cattle.</title>
        <authorList>
            <person name="Benahmed F.H."/>
            <person name="Rasmussen M."/>
            <person name="Harbottle H."/>
            <person name="Soppet D."/>
            <person name="Nagaraja T.G."/>
            <person name="Davidson M."/>
        </authorList>
    </citation>
    <scope>NUCLEOTIDE SEQUENCE [LARGE SCALE GENOMIC DNA]</scope>
    <source>
        <strain evidence="6 7">B35</strain>
    </source>
</reference>
<evidence type="ECO:0000313" key="7">
    <source>
        <dbReference type="Proteomes" id="UP000031184"/>
    </source>
</evidence>
<dbReference type="InterPro" id="IPR050492">
    <property type="entry name" value="Bact_metal-bind_prot9"/>
</dbReference>
<evidence type="ECO:0000256" key="2">
    <source>
        <dbReference type="ARBA" id="ARBA00022448"/>
    </source>
</evidence>
<dbReference type="GO" id="GO:0046872">
    <property type="term" value="F:metal ion binding"/>
    <property type="evidence" value="ECO:0007669"/>
    <property type="project" value="InterPro"/>
</dbReference>
<dbReference type="InterPro" id="IPR006129">
    <property type="entry name" value="AdhesinB"/>
</dbReference>
<accession>A0A0B4E858</accession>
<comment type="caution">
    <text evidence="6">The sequence shown here is derived from an EMBL/GenBank/DDBJ whole genome shotgun (WGS) entry which is preliminary data.</text>
</comment>
<comment type="similarity">
    <text evidence="1 4">Belongs to the bacterial solute-binding protein 9 family.</text>
</comment>
<evidence type="ECO:0000256" key="5">
    <source>
        <dbReference type="SAM" id="Phobius"/>
    </source>
</evidence>
<dbReference type="PANTHER" id="PTHR42953:SF3">
    <property type="entry name" value="HIGH-AFFINITY ZINC UPTAKE SYSTEM PROTEIN ZNUA"/>
    <property type="match status" value="1"/>
</dbReference>
<evidence type="ECO:0000313" key="6">
    <source>
        <dbReference type="EMBL" id="KID49693.1"/>
    </source>
</evidence>
<dbReference type="Proteomes" id="UP000031184">
    <property type="component" value="Unassembled WGS sequence"/>
</dbReference>
<dbReference type="InterPro" id="IPR006128">
    <property type="entry name" value="Lipoprotein_PsaA-like"/>
</dbReference>
<keyword evidence="5" id="KW-0812">Transmembrane</keyword>